<comment type="caution">
    <text evidence="1">The sequence shown here is derived from an EMBL/GenBank/DDBJ whole genome shotgun (WGS) entry which is preliminary data.</text>
</comment>
<evidence type="ECO:0000313" key="2">
    <source>
        <dbReference type="Proteomes" id="UP000193920"/>
    </source>
</evidence>
<sequence>MKYFKDIEILYKIFYIISKYCPISNSNVDTVITDMNNIELSSDSDSSNEVYNINNINNRNNIVNNSRNSDSENRIINFSNSENYNIVTFN</sequence>
<keyword evidence="2" id="KW-1185">Reference proteome</keyword>
<protein>
    <submittedName>
        <fullName evidence="1">Uncharacterized protein</fullName>
    </submittedName>
</protein>
<gene>
    <name evidence="1" type="ORF">LY90DRAFT_708970</name>
</gene>
<evidence type="ECO:0000313" key="1">
    <source>
        <dbReference type="EMBL" id="ORY09711.1"/>
    </source>
</evidence>
<organism evidence="1 2">
    <name type="scientific">Neocallimastix californiae</name>
    <dbReference type="NCBI Taxonomy" id="1754190"/>
    <lineage>
        <taxon>Eukaryota</taxon>
        <taxon>Fungi</taxon>
        <taxon>Fungi incertae sedis</taxon>
        <taxon>Chytridiomycota</taxon>
        <taxon>Chytridiomycota incertae sedis</taxon>
        <taxon>Neocallimastigomycetes</taxon>
        <taxon>Neocallimastigales</taxon>
        <taxon>Neocallimastigaceae</taxon>
        <taxon>Neocallimastix</taxon>
    </lineage>
</organism>
<dbReference type="AlphaFoldDB" id="A0A1Y1ZHH6"/>
<reference evidence="1 2" key="1">
    <citation type="submission" date="2016-08" db="EMBL/GenBank/DDBJ databases">
        <title>A Parts List for Fungal Cellulosomes Revealed by Comparative Genomics.</title>
        <authorList>
            <consortium name="DOE Joint Genome Institute"/>
            <person name="Haitjema C.H."/>
            <person name="Gilmore S.P."/>
            <person name="Henske J.K."/>
            <person name="Solomon K.V."/>
            <person name="De Groot R."/>
            <person name="Kuo A."/>
            <person name="Mondo S.J."/>
            <person name="Salamov A.A."/>
            <person name="Labutti K."/>
            <person name="Zhao Z."/>
            <person name="Chiniquy J."/>
            <person name="Barry K."/>
            <person name="Brewer H.M."/>
            <person name="Purvine S.O."/>
            <person name="Wright A.T."/>
            <person name="Boxma B."/>
            <person name="Van Alen T."/>
            <person name="Hackstein J.H."/>
            <person name="Baker S.E."/>
            <person name="Grigoriev I.V."/>
            <person name="O'Malley M.A."/>
        </authorList>
    </citation>
    <scope>NUCLEOTIDE SEQUENCE [LARGE SCALE GENOMIC DNA]</scope>
    <source>
        <strain evidence="1 2">G1</strain>
    </source>
</reference>
<accession>A0A1Y1ZHH6</accession>
<dbReference type="EMBL" id="MCOG01000404">
    <property type="protein sequence ID" value="ORY09711.1"/>
    <property type="molecule type" value="Genomic_DNA"/>
</dbReference>
<dbReference type="Proteomes" id="UP000193920">
    <property type="component" value="Unassembled WGS sequence"/>
</dbReference>
<name>A0A1Y1ZHH6_9FUNG</name>
<proteinExistence type="predicted"/>